<dbReference type="Gene3D" id="3.40.1440.10">
    <property type="entry name" value="GIY-YIG endonuclease"/>
    <property type="match status" value="1"/>
</dbReference>
<dbReference type="AlphaFoldDB" id="A0A327YSR5"/>
<evidence type="ECO:0000259" key="1">
    <source>
        <dbReference type="PROSITE" id="PS50164"/>
    </source>
</evidence>
<accession>A0A327YSR5</accession>
<proteinExistence type="predicted"/>
<name>A0A327YSR5_9RHOB</name>
<organism evidence="2 3">
    <name type="scientific">Salipiger aestuarii</name>
    <dbReference type="NCBI Taxonomy" id="568098"/>
    <lineage>
        <taxon>Bacteria</taxon>
        <taxon>Pseudomonadati</taxon>
        <taxon>Pseudomonadota</taxon>
        <taxon>Alphaproteobacteria</taxon>
        <taxon>Rhodobacterales</taxon>
        <taxon>Roseobacteraceae</taxon>
        <taxon>Salipiger</taxon>
    </lineage>
</organism>
<evidence type="ECO:0000313" key="2">
    <source>
        <dbReference type="EMBL" id="RAK23963.1"/>
    </source>
</evidence>
<dbReference type="InterPro" id="IPR000305">
    <property type="entry name" value="GIY-YIG_endonuc"/>
</dbReference>
<keyword evidence="3" id="KW-1185">Reference proteome</keyword>
<protein>
    <submittedName>
        <fullName evidence="2">GIY-YIG catalytic domain-containing protein</fullName>
    </submittedName>
</protein>
<dbReference type="EMBL" id="QLMG01000001">
    <property type="protein sequence ID" value="RAK23963.1"/>
    <property type="molecule type" value="Genomic_DNA"/>
</dbReference>
<evidence type="ECO:0000313" key="3">
    <source>
        <dbReference type="Proteomes" id="UP000249165"/>
    </source>
</evidence>
<dbReference type="RefSeq" id="WP_009504401.1">
    <property type="nucleotide sequence ID" value="NZ_LIGK01000002.1"/>
</dbReference>
<dbReference type="SUPFAM" id="SSF82771">
    <property type="entry name" value="GIY-YIG endonuclease"/>
    <property type="match status" value="1"/>
</dbReference>
<dbReference type="InterPro" id="IPR035901">
    <property type="entry name" value="GIY-YIG_endonuc_sf"/>
</dbReference>
<gene>
    <name evidence="2" type="ORF">ATI53_100170</name>
</gene>
<dbReference type="Pfam" id="PF01541">
    <property type="entry name" value="GIY-YIG"/>
    <property type="match status" value="1"/>
</dbReference>
<dbReference type="Proteomes" id="UP000249165">
    <property type="component" value="Unassembled WGS sequence"/>
</dbReference>
<sequence>MLFQDLLRLHRLPQTEVALCLHKPSDPIARRSLSMLADERPDLFDIYQSTHAPAPETTLRNRACLASFLAVPGGDVVFLGLFQREIGPVLSINDWLDDPGRREMLDRVDGHIARPEERAARLGGRTLFHLRRHDAFADLEKRLVCQDPGGRTYMRLAETTPLQVLEIRRHGQVAPPMPDWTELTLTRREIQSLPRDWAITLRNWRGIYLIVDEKDGQRYVGSAYGVDNLLGRWQQHTAGDRGVTRELAHRDPATFRFAILELVSPTALPEEVLARENSWKLRLDTRRNGLNGN</sequence>
<dbReference type="OrthoDB" id="89044at2"/>
<reference evidence="2 3" key="1">
    <citation type="submission" date="2018-06" db="EMBL/GenBank/DDBJ databases">
        <title>Genomic Encyclopedia of Archaeal and Bacterial Type Strains, Phase II (KMG-II): from individual species to whole genera.</title>
        <authorList>
            <person name="Goeker M."/>
        </authorList>
    </citation>
    <scope>NUCLEOTIDE SEQUENCE [LARGE SCALE GENOMIC DNA]</scope>
    <source>
        <strain evidence="2 3">DSM 22011</strain>
    </source>
</reference>
<comment type="caution">
    <text evidence="2">The sequence shown here is derived from an EMBL/GenBank/DDBJ whole genome shotgun (WGS) entry which is preliminary data.</text>
</comment>
<feature type="domain" description="GIY-YIG" evidence="1">
    <location>
        <begin position="203"/>
        <end position="289"/>
    </location>
</feature>
<dbReference type="PROSITE" id="PS50164">
    <property type="entry name" value="GIY_YIG"/>
    <property type="match status" value="1"/>
</dbReference>
<dbReference type="CDD" id="cd10446">
    <property type="entry name" value="GIY-YIG_unchar_1"/>
    <property type="match status" value="1"/>
</dbReference>